<accession>A0AAN9ERX8</accession>
<keyword evidence="2" id="KW-1185">Reference proteome</keyword>
<comment type="caution">
    <text evidence="1">The sequence shown here is derived from an EMBL/GenBank/DDBJ whole genome shotgun (WGS) entry which is preliminary data.</text>
</comment>
<dbReference type="PANTHER" id="PTHR33671:SF1">
    <property type="entry name" value="DUF688 FAMILY PROTEIN"/>
    <property type="match status" value="1"/>
</dbReference>
<dbReference type="AlphaFoldDB" id="A0AAN9ERX8"/>
<dbReference type="Proteomes" id="UP001372338">
    <property type="component" value="Unassembled WGS sequence"/>
</dbReference>
<evidence type="ECO:0000313" key="1">
    <source>
        <dbReference type="EMBL" id="KAK7260010.1"/>
    </source>
</evidence>
<protein>
    <submittedName>
        <fullName evidence="1">Uncharacterized protein</fullName>
    </submittedName>
</protein>
<dbReference type="InterPro" id="IPR007789">
    <property type="entry name" value="DUF688"/>
</dbReference>
<evidence type="ECO:0000313" key="2">
    <source>
        <dbReference type="Proteomes" id="UP001372338"/>
    </source>
</evidence>
<organism evidence="1 2">
    <name type="scientific">Crotalaria pallida</name>
    <name type="common">Smooth rattlebox</name>
    <name type="synonym">Crotalaria striata</name>
    <dbReference type="NCBI Taxonomy" id="3830"/>
    <lineage>
        <taxon>Eukaryota</taxon>
        <taxon>Viridiplantae</taxon>
        <taxon>Streptophyta</taxon>
        <taxon>Embryophyta</taxon>
        <taxon>Tracheophyta</taxon>
        <taxon>Spermatophyta</taxon>
        <taxon>Magnoliopsida</taxon>
        <taxon>eudicotyledons</taxon>
        <taxon>Gunneridae</taxon>
        <taxon>Pentapetalae</taxon>
        <taxon>rosids</taxon>
        <taxon>fabids</taxon>
        <taxon>Fabales</taxon>
        <taxon>Fabaceae</taxon>
        <taxon>Papilionoideae</taxon>
        <taxon>50 kb inversion clade</taxon>
        <taxon>genistoids sensu lato</taxon>
        <taxon>core genistoids</taxon>
        <taxon>Crotalarieae</taxon>
        <taxon>Crotalaria</taxon>
    </lineage>
</organism>
<dbReference type="Pfam" id="PF05097">
    <property type="entry name" value="DUF688"/>
    <property type="match status" value="1"/>
</dbReference>
<dbReference type="PANTHER" id="PTHR33671">
    <property type="entry name" value="N-METHYLTRANSFERASE, PUTATIVE (DUF688)-RELATED"/>
    <property type="match status" value="1"/>
</dbReference>
<gene>
    <name evidence="1" type="ORF">RIF29_25698</name>
</gene>
<sequence>MNNFIYLKSSDSLFLWSLFPRVTRLFNPPVSCDLVKGGLRTIMDLKRPRKLNLNAPLLSTRRPGFSVVADASCSSNSLGIVQNTDERVPFSWEQVPGKPKDIIIDSSNCIEDRGTPRPTLPPCLWHPANKTSEADVGNSDHAFHDQDDDYKDDIFSDAMDVFSLSEALDIVQKKSENVHQSDKNDGLRLKLAESDGYQSPTYMINRFLPDATALAASSALHFPSNSEVCDTCSYPECYLSGSARHSSYASSPKGCGLELLFPWRMKHKLCAMKSPVLPCSTTNLQKHHQHSSKHKKHRSLTHMPCTNVKEDI</sequence>
<reference evidence="1 2" key="1">
    <citation type="submission" date="2024-01" db="EMBL/GenBank/DDBJ databases">
        <title>The genomes of 5 underutilized Papilionoideae crops provide insights into root nodulation and disease resistanc.</title>
        <authorList>
            <person name="Yuan L."/>
        </authorList>
    </citation>
    <scope>NUCLEOTIDE SEQUENCE [LARGE SCALE GENOMIC DNA]</scope>
    <source>
        <strain evidence="1">ZHUSHIDOU_FW_LH</strain>
        <tissue evidence="1">Leaf</tissue>
    </source>
</reference>
<dbReference type="EMBL" id="JAYWIO010000005">
    <property type="protein sequence ID" value="KAK7260010.1"/>
    <property type="molecule type" value="Genomic_DNA"/>
</dbReference>
<proteinExistence type="predicted"/>
<name>A0AAN9ERX8_CROPI</name>